<gene>
    <name evidence="1" type="ORF">rCG_39196</name>
</gene>
<name>A6KMJ0_RAT</name>
<evidence type="ECO:0000313" key="2">
    <source>
        <dbReference type="Proteomes" id="UP000234681"/>
    </source>
</evidence>
<dbReference type="EMBL" id="CH474067">
    <property type="protein sequence ID" value="EDL75078.1"/>
    <property type="molecule type" value="Genomic_DNA"/>
</dbReference>
<dbReference type="AlphaFoldDB" id="A6KMJ0"/>
<proteinExistence type="predicted"/>
<accession>A6KMJ0</accession>
<evidence type="ECO:0000313" key="1">
    <source>
        <dbReference type="EMBL" id="EDL75078.1"/>
    </source>
</evidence>
<dbReference type="Proteomes" id="UP000234681">
    <property type="component" value="Chromosome 16"/>
</dbReference>
<organism evidence="1 2">
    <name type="scientific">Rattus norvegicus</name>
    <name type="common">Rat</name>
    <dbReference type="NCBI Taxonomy" id="10116"/>
    <lineage>
        <taxon>Eukaryota</taxon>
        <taxon>Metazoa</taxon>
        <taxon>Chordata</taxon>
        <taxon>Craniata</taxon>
        <taxon>Vertebrata</taxon>
        <taxon>Euteleostomi</taxon>
        <taxon>Mammalia</taxon>
        <taxon>Eutheria</taxon>
        <taxon>Euarchontoglires</taxon>
        <taxon>Glires</taxon>
        <taxon>Rodentia</taxon>
        <taxon>Myomorpha</taxon>
        <taxon>Muroidea</taxon>
        <taxon>Muridae</taxon>
        <taxon>Murinae</taxon>
        <taxon>Rattus</taxon>
    </lineage>
</organism>
<sequence length="68" mass="7625">MVPHKTTAKLNLCVNAQCQAVLTCVTVRRTLPTLGRVLFQSTTKREGPFVYPTKKSVSWEHQLALNVN</sequence>
<protein>
    <submittedName>
        <fullName evidence="1">RCG39196</fullName>
    </submittedName>
</protein>
<reference evidence="1 2" key="1">
    <citation type="submission" date="2005-09" db="EMBL/GenBank/DDBJ databases">
        <authorList>
            <person name="Mural R.J."/>
            <person name="Li P.W."/>
            <person name="Adams M.D."/>
            <person name="Amanatides P.G."/>
            <person name="Baden-Tillson H."/>
            <person name="Barnstead M."/>
            <person name="Chin S.H."/>
            <person name="Dew I."/>
            <person name="Evans C.A."/>
            <person name="Ferriera S."/>
            <person name="Flanigan M."/>
            <person name="Fosler C."/>
            <person name="Glodek A."/>
            <person name="Gu Z."/>
            <person name="Holt R.A."/>
            <person name="Jennings D."/>
            <person name="Kraft C.L."/>
            <person name="Lu F."/>
            <person name="Nguyen T."/>
            <person name="Nusskern D.R."/>
            <person name="Pfannkoch C.M."/>
            <person name="Sitter C."/>
            <person name="Sutton G.G."/>
            <person name="Venter J.C."/>
            <person name="Wang Z."/>
            <person name="Woodage T."/>
            <person name="Zheng X.H."/>
            <person name="Zhong F."/>
        </authorList>
    </citation>
    <scope>NUCLEOTIDE SEQUENCE [LARGE SCALE GENOMIC DNA]</scope>
    <source>
        <strain>BN</strain>
        <strain evidence="2">Sprague-Dawley</strain>
    </source>
</reference>